<protein>
    <submittedName>
        <fullName evidence="1">Oidioi.mRNA.OKI2018_I69.chr2.g5692.t1.cds</fullName>
    </submittedName>
</protein>
<proteinExistence type="predicted"/>
<dbReference type="Proteomes" id="UP001158576">
    <property type="component" value="Chromosome 2"/>
</dbReference>
<evidence type="ECO:0000313" key="1">
    <source>
        <dbReference type="EMBL" id="CAG5111376.1"/>
    </source>
</evidence>
<evidence type="ECO:0000313" key="2">
    <source>
        <dbReference type="Proteomes" id="UP001158576"/>
    </source>
</evidence>
<accession>A0ABN7T6R2</accession>
<keyword evidence="2" id="KW-1185">Reference proteome</keyword>
<dbReference type="EMBL" id="OU015567">
    <property type="protein sequence ID" value="CAG5111376.1"/>
    <property type="molecule type" value="Genomic_DNA"/>
</dbReference>
<organism evidence="1 2">
    <name type="scientific">Oikopleura dioica</name>
    <name type="common">Tunicate</name>
    <dbReference type="NCBI Taxonomy" id="34765"/>
    <lineage>
        <taxon>Eukaryota</taxon>
        <taxon>Metazoa</taxon>
        <taxon>Chordata</taxon>
        <taxon>Tunicata</taxon>
        <taxon>Appendicularia</taxon>
        <taxon>Copelata</taxon>
        <taxon>Oikopleuridae</taxon>
        <taxon>Oikopleura</taxon>
    </lineage>
</organism>
<name>A0ABN7T6R2_OIKDI</name>
<sequence>MDFTEKPFAITYIQAIEGTKVIFDHIIVFWSYEDGFYIENNKSKETLTDLVYSLSKRFTFRMDPDDDIEDVVSVPDIPTTAVVKTPLEHRDTSFLELYKLLVNFKNPYYHNKKLAKANY</sequence>
<reference evidence="1 2" key="1">
    <citation type="submission" date="2021-04" db="EMBL/GenBank/DDBJ databases">
        <authorList>
            <person name="Bliznina A."/>
        </authorList>
    </citation>
    <scope>NUCLEOTIDE SEQUENCE [LARGE SCALE GENOMIC DNA]</scope>
</reference>
<gene>
    <name evidence="1" type="ORF">OKIOD_LOCUS14457</name>
</gene>